<sequence length="253" mass="27490">MQHRVRSTKTLMLAMHAGLNFVDIVDDSDQEGPCSGRHMTGVFDGDAKPHDGSDGGFWARGHSQDRARLERVPSCLPPVCLAGDKCDVHTGYTDDTGGTRAGLAIDNGNRRADLDVVKGDARLGLSIVKGNARMWPAFDKGNARACLVVDKGDKQGHPLNEACSAWNGRVKDPCLSLWRTFTLPPDFYCTVMGERGDAENRSRVMDAAEGPPTRVLVCAYDGIRDLSEVCFEVILQRVSEVMADKRASARGSL</sequence>
<comment type="caution">
    <text evidence="1">The sequence shown here is derived from an EMBL/GenBank/DDBJ whole genome shotgun (WGS) entry which is preliminary data.</text>
</comment>
<gene>
    <name evidence="1" type="ORF">GGX14DRAFT_406765</name>
</gene>
<proteinExistence type="predicted"/>
<evidence type="ECO:0000313" key="2">
    <source>
        <dbReference type="Proteomes" id="UP001219525"/>
    </source>
</evidence>
<protein>
    <submittedName>
        <fullName evidence="1">Uncharacterized protein</fullName>
    </submittedName>
</protein>
<keyword evidence="2" id="KW-1185">Reference proteome</keyword>
<name>A0AAD6UPI1_9AGAR</name>
<reference evidence="1" key="1">
    <citation type="submission" date="2023-03" db="EMBL/GenBank/DDBJ databases">
        <title>Massive genome expansion in bonnet fungi (Mycena s.s.) driven by repeated elements and novel gene families across ecological guilds.</title>
        <authorList>
            <consortium name="Lawrence Berkeley National Laboratory"/>
            <person name="Harder C.B."/>
            <person name="Miyauchi S."/>
            <person name="Viragh M."/>
            <person name="Kuo A."/>
            <person name="Thoen E."/>
            <person name="Andreopoulos B."/>
            <person name="Lu D."/>
            <person name="Skrede I."/>
            <person name="Drula E."/>
            <person name="Henrissat B."/>
            <person name="Morin E."/>
            <person name="Kohler A."/>
            <person name="Barry K."/>
            <person name="LaButti K."/>
            <person name="Morin E."/>
            <person name="Salamov A."/>
            <person name="Lipzen A."/>
            <person name="Mereny Z."/>
            <person name="Hegedus B."/>
            <person name="Baldrian P."/>
            <person name="Stursova M."/>
            <person name="Weitz H."/>
            <person name="Taylor A."/>
            <person name="Grigoriev I.V."/>
            <person name="Nagy L.G."/>
            <person name="Martin F."/>
            <person name="Kauserud H."/>
        </authorList>
    </citation>
    <scope>NUCLEOTIDE SEQUENCE</scope>
    <source>
        <strain evidence="1">9144</strain>
    </source>
</reference>
<organism evidence="1 2">
    <name type="scientific">Mycena pura</name>
    <dbReference type="NCBI Taxonomy" id="153505"/>
    <lineage>
        <taxon>Eukaryota</taxon>
        <taxon>Fungi</taxon>
        <taxon>Dikarya</taxon>
        <taxon>Basidiomycota</taxon>
        <taxon>Agaricomycotina</taxon>
        <taxon>Agaricomycetes</taxon>
        <taxon>Agaricomycetidae</taxon>
        <taxon>Agaricales</taxon>
        <taxon>Marasmiineae</taxon>
        <taxon>Mycenaceae</taxon>
        <taxon>Mycena</taxon>
    </lineage>
</organism>
<evidence type="ECO:0000313" key="1">
    <source>
        <dbReference type="EMBL" id="KAJ7191941.1"/>
    </source>
</evidence>
<accession>A0AAD6UPI1</accession>
<dbReference type="EMBL" id="JARJCW010000126">
    <property type="protein sequence ID" value="KAJ7191941.1"/>
    <property type="molecule type" value="Genomic_DNA"/>
</dbReference>
<dbReference type="Proteomes" id="UP001219525">
    <property type="component" value="Unassembled WGS sequence"/>
</dbReference>
<dbReference type="AlphaFoldDB" id="A0AAD6UPI1"/>